<feature type="transmembrane region" description="Helical" evidence="1">
    <location>
        <begin position="12"/>
        <end position="36"/>
    </location>
</feature>
<sequence length="107" mass="10680">MSMTIRAGLNTGLRFSALLALVLAGWALIMLGLPFVGPAGRLVAVVGDEGRAVRAIAAAGGRVVEVRRGATLARGDRAGFVAALYAAGAPLVIEGRVAAGCLPARGA</sequence>
<dbReference type="Proteomes" id="UP000538670">
    <property type="component" value="Unassembled WGS sequence"/>
</dbReference>
<reference evidence="2 3" key="1">
    <citation type="submission" date="2020-08" db="EMBL/GenBank/DDBJ databases">
        <title>Genomic Encyclopedia of Type Strains, Phase IV (KMG-IV): sequencing the most valuable type-strain genomes for metagenomic binning, comparative biology and taxonomic classification.</title>
        <authorList>
            <person name="Goeker M."/>
        </authorList>
    </citation>
    <scope>NUCLEOTIDE SEQUENCE [LARGE SCALE GENOMIC DNA]</scope>
    <source>
        <strain evidence="2 3">DSM 19512</strain>
    </source>
</reference>
<evidence type="ECO:0000313" key="3">
    <source>
        <dbReference type="Proteomes" id="UP000538670"/>
    </source>
</evidence>
<gene>
    <name evidence="2" type="ORF">GGR48_002215</name>
</gene>
<proteinExistence type="predicted"/>
<evidence type="ECO:0000313" key="2">
    <source>
        <dbReference type="EMBL" id="MBB3879781.1"/>
    </source>
</evidence>
<evidence type="ECO:0000256" key="1">
    <source>
        <dbReference type="SAM" id="Phobius"/>
    </source>
</evidence>
<organism evidence="2 3">
    <name type="scientific">Sphingomonas pseudosanguinis</name>
    <dbReference type="NCBI Taxonomy" id="413712"/>
    <lineage>
        <taxon>Bacteria</taxon>
        <taxon>Pseudomonadati</taxon>
        <taxon>Pseudomonadota</taxon>
        <taxon>Alphaproteobacteria</taxon>
        <taxon>Sphingomonadales</taxon>
        <taxon>Sphingomonadaceae</taxon>
        <taxon>Sphingomonas</taxon>
    </lineage>
</organism>
<dbReference type="RefSeq" id="WP_240456061.1">
    <property type="nucleotide sequence ID" value="NZ_JACIDH010000009.1"/>
</dbReference>
<keyword evidence="3" id="KW-1185">Reference proteome</keyword>
<comment type="caution">
    <text evidence="2">The sequence shown here is derived from an EMBL/GenBank/DDBJ whole genome shotgun (WGS) entry which is preliminary data.</text>
</comment>
<keyword evidence="1" id="KW-1133">Transmembrane helix</keyword>
<accession>A0A7W6F3B0</accession>
<name>A0A7W6F3B0_9SPHN</name>
<keyword evidence="1" id="KW-0472">Membrane</keyword>
<keyword evidence="1" id="KW-0812">Transmembrane</keyword>
<protein>
    <submittedName>
        <fullName evidence="2">Uncharacterized protein</fullName>
    </submittedName>
</protein>
<dbReference type="EMBL" id="JACIDH010000009">
    <property type="protein sequence ID" value="MBB3879781.1"/>
    <property type="molecule type" value="Genomic_DNA"/>
</dbReference>
<dbReference type="AlphaFoldDB" id="A0A7W6F3B0"/>